<reference evidence="3" key="1">
    <citation type="submission" date="2020-06" db="EMBL/GenBank/DDBJ databases">
        <authorList>
            <person name="Li T."/>
            <person name="Hu X."/>
            <person name="Zhang T."/>
            <person name="Song X."/>
            <person name="Zhang H."/>
            <person name="Dai N."/>
            <person name="Sheng W."/>
            <person name="Hou X."/>
            <person name="Wei L."/>
        </authorList>
    </citation>
    <scope>NUCLEOTIDE SEQUENCE</scope>
    <source>
        <strain evidence="3">KEN1</strain>
        <tissue evidence="3">Leaf</tissue>
    </source>
</reference>
<name>A0AAW2XHY9_9LAMI</name>
<dbReference type="GO" id="GO:0003676">
    <property type="term" value="F:nucleic acid binding"/>
    <property type="evidence" value="ECO:0007669"/>
    <property type="project" value="InterPro"/>
</dbReference>
<evidence type="ECO:0000256" key="1">
    <source>
        <dbReference type="PROSITE-ProRule" id="PRU00047"/>
    </source>
</evidence>
<reference evidence="3" key="2">
    <citation type="journal article" date="2024" name="Plant">
        <title>Genomic evolution and insights into agronomic trait innovations of Sesamum species.</title>
        <authorList>
            <person name="Miao H."/>
            <person name="Wang L."/>
            <person name="Qu L."/>
            <person name="Liu H."/>
            <person name="Sun Y."/>
            <person name="Le M."/>
            <person name="Wang Q."/>
            <person name="Wei S."/>
            <person name="Zheng Y."/>
            <person name="Lin W."/>
            <person name="Duan Y."/>
            <person name="Cao H."/>
            <person name="Xiong S."/>
            <person name="Wang X."/>
            <person name="Wei L."/>
            <person name="Li C."/>
            <person name="Ma Q."/>
            <person name="Ju M."/>
            <person name="Zhao R."/>
            <person name="Li G."/>
            <person name="Mu C."/>
            <person name="Tian Q."/>
            <person name="Mei H."/>
            <person name="Zhang T."/>
            <person name="Gao T."/>
            <person name="Zhang H."/>
        </authorList>
    </citation>
    <scope>NUCLEOTIDE SEQUENCE</scope>
    <source>
        <strain evidence="3">KEN1</strain>
    </source>
</reference>
<dbReference type="GO" id="GO:0008270">
    <property type="term" value="F:zinc ion binding"/>
    <property type="evidence" value="ECO:0007669"/>
    <property type="project" value="UniProtKB-KW"/>
</dbReference>
<evidence type="ECO:0000259" key="2">
    <source>
        <dbReference type="PROSITE" id="PS50158"/>
    </source>
</evidence>
<comment type="caution">
    <text evidence="3">The sequence shown here is derived from an EMBL/GenBank/DDBJ whole genome shotgun (WGS) entry which is preliminary data.</text>
</comment>
<dbReference type="PANTHER" id="PTHR33223:SF11">
    <property type="entry name" value="ELEMENT PROTEIN, PUTATIVE-RELATED"/>
    <property type="match status" value="1"/>
</dbReference>
<keyword evidence="1" id="KW-0479">Metal-binding</keyword>
<dbReference type="Pfam" id="PF00098">
    <property type="entry name" value="zf-CCHC"/>
    <property type="match status" value="1"/>
</dbReference>
<gene>
    <name evidence="3" type="ORF">Slati_1339400</name>
</gene>
<evidence type="ECO:0000313" key="3">
    <source>
        <dbReference type="EMBL" id="KAL0453613.1"/>
    </source>
</evidence>
<dbReference type="AlphaFoldDB" id="A0AAW2XHY9"/>
<dbReference type="InterPro" id="IPR001878">
    <property type="entry name" value="Znf_CCHC"/>
</dbReference>
<dbReference type="EMBL" id="JACGWN010000004">
    <property type="protein sequence ID" value="KAL0453613.1"/>
    <property type="molecule type" value="Genomic_DNA"/>
</dbReference>
<keyword evidence="1" id="KW-0862">Zinc</keyword>
<sequence>MLNEITSFVQLDMESLCDAWECFKVMLRTCPHHELPAWRQVETFYNGVTLANRATIDATASGTIMKKLPSKAFNIIDKIAINLYSCGQERTDKRVAGVHSIDAITALSAQMAVLTQKMDNLGVAMRSGAPIGPCNICGQMGHFSQDCQIMPSYAKFLKEVISNKRKWEGGKMMKLNEKCSVHRSTTAAAPLQVSTTALQLGLVRSSVDCSVPPPARHRRCSIATPSAAVPRCPVPFSLHLFHFSHCHCIRSPPPPLSTAPLKLSLAAALSVSVLFSIGRPRLFRRSALLEFLCCASASANPKEVFYSLIFIIVTGYKTLRAMSFLSVGGIQGFHDMIDRHNLVVWMINSWAAKMNLVPLHLSFDSCDMIDECTVKIARDNGHE</sequence>
<dbReference type="PANTHER" id="PTHR33223">
    <property type="entry name" value="CCHC-TYPE DOMAIN-CONTAINING PROTEIN"/>
    <property type="match status" value="1"/>
</dbReference>
<protein>
    <recommendedName>
        <fullName evidence="2">CCHC-type domain-containing protein</fullName>
    </recommendedName>
</protein>
<organism evidence="3">
    <name type="scientific">Sesamum latifolium</name>
    <dbReference type="NCBI Taxonomy" id="2727402"/>
    <lineage>
        <taxon>Eukaryota</taxon>
        <taxon>Viridiplantae</taxon>
        <taxon>Streptophyta</taxon>
        <taxon>Embryophyta</taxon>
        <taxon>Tracheophyta</taxon>
        <taxon>Spermatophyta</taxon>
        <taxon>Magnoliopsida</taxon>
        <taxon>eudicotyledons</taxon>
        <taxon>Gunneridae</taxon>
        <taxon>Pentapetalae</taxon>
        <taxon>asterids</taxon>
        <taxon>lamiids</taxon>
        <taxon>Lamiales</taxon>
        <taxon>Pedaliaceae</taxon>
        <taxon>Sesamum</taxon>
    </lineage>
</organism>
<keyword evidence="1" id="KW-0863">Zinc-finger</keyword>
<proteinExistence type="predicted"/>
<accession>A0AAW2XHY9</accession>
<dbReference type="PROSITE" id="PS50158">
    <property type="entry name" value="ZF_CCHC"/>
    <property type="match status" value="1"/>
</dbReference>
<feature type="domain" description="CCHC-type" evidence="2">
    <location>
        <begin position="134"/>
        <end position="147"/>
    </location>
</feature>